<organism evidence="2 3">
    <name type="scientific">Agromyces larvae</name>
    <dbReference type="NCBI Taxonomy" id="2929802"/>
    <lineage>
        <taxon>Bacteria</taxon>
        <taxon>Bacillati</taxon>
        <taxon>Actinomycetota</taxon>
        <taxon>Actinomycetes</taxon>
        <taxon>Micrococcales</taxon>
        <taxon>Microbacteriaceae</taxon>
        <taxon>Agromyces</taxon>
    </lineage>
</organism>
<feature type="transmembrane region" description="Helical" evidence="1">
    <location>
        <begin position="6"/>
        <end position="25"/>
    </location>
</feature>
<protein>
    <submittedName>
        <fullName evidence="2">DUF2304 domain-containing protein</fullName>
    </submittedName>
</protein>
<dbReference type="EMBL" id="CP094528">
    <property type="protein sequence ID" value="UOE44496.1"/>
    <property type="molecule type" value="Genomic_DNA"/>
</dbReference>
<reference evidence="2 3" key="1">
    <citation type="submission" date="2022-03" db="EMBL/GenBank/DDBJ databases">
        <title>Mucilaginibacter sp. isolated from the gut of Protaetia brevitarsis seulensis larvae.</title>
        <authorList>
            <person name="Won M."/>
            <person name="Kim S.-J."/>
            <person name="Kwon S.-W."/>
        </authorList>
    </citation>
    <scope>NUCLEOTIDE SEQUENCE [LARGE SCALE GENOMIC DNA]</scope>
    <source>
        <strain evidence="2 3">CFWR-12</strain>
    </source>
</reference>
<dbReference type="InterPro" id="IPR019277">
    <property type="entry name" value="DUF2304"/>
</dbReference>
<dbReference type="RefSeq" id="WP_243556352.1">
    <property type="nucleotide sequence ID" value="NZ_CP094528.1"/>
</dbReference>
<proteinExistence type="predicted"/>
<evidence type="ECO:0000256" key="1">
    <source>
        <dbReference type="SAM" id="Phobius"/>
    </source>
</evidence>
<keyword evidence="1" id="KW-1133">Transmembrane helix</keyword>
<accession>A0ABY4BZ30</accession>
<keyword evidence="1" id="KW-0812">Transmembrane</keyword>
<evidence type="ECO:0000313" key="2">
    <source>
        <dbReference type="EMBL" id="UOE44496.1"/>
    </source>
</evidence>
<feature type="transmembrane region" description="Helical" evidence="1">
    <location>
        <begin position="71"/>
        <end position="91"/>
    </location>
</feature>
<dbReference type="Pfam" id="PF10066">
    <property type="entry name" value="DUF2304"/>
    <property type="match status" value="1"/>
</dbReference>
<evidence type="ECO:0000313" key="3">
    <source>
        <dbReference type="Proteomes" id="UP000832097"/>
    </source>
</evidence>
<gene>
    <name evidence="2" type="ORF">MTO99_01500</name>
</gene>
<keyword evidence="1" id="KW-0472">Membrane</keyword>
<keyword evidence="3" id="KW-1185">Reference proteome</keyword>
<feature type="transmembrane region" description="Helical" evidence="1">
    <location>
        <begin position="37"/>
        <end position="56"/>
    </location>
</feature>
<name>A0ABY4BZ30_9MICO</name>
<dbReference type="Proteomes" id="UP000832097">
    <property type="component" value="Chromosome"/>
</dbReference>
<sequence length="125" mass="13594">MGDQFFIKLLLIGVLAAFAAIVLIPGRGTRKLAIKRIALLMLFLAAVVAVLFPQLINGLANLVGVGRGTDLLLYGLIIVFVGHTISTSLRFRQQEREITQLARSVALANASRPWEETPAEEHSDS</sequence>